<dbReference type="Pfam" id="PF00201">
    <property type="entry name" value="UDPGT"/>
    <property type="match status" value="5"/>
</dbReference>
<dbReference type="EMBL" id="JAUYZG010000003">
    <property type="protein sequence ID" value="KAK2910952.1"/>
    <property type="molecule type" value="Genomic_DNA"/>
</dbReference>
<dbReference type="GO" id="GO:0015020">
    <property type="term" value="F:glucuronosyltransferase activity"/>
    <property type="evidence" value="ECO:0007669"/>
    <property type="project" value="UniProtKB-EC"/>
</dbReference>
<keyword evidence="4" id="KW-0328">Glycosyltransferase</keyword>
<keyword evidence="5" id="KW-0808">Transferase</keyword>
<evidence type="ECO:0000256" key="8">
    <source>
        <dbReference type="ARBA" id="ARBA00023136"/>
    </source>
</evidence>
<reference evidence="12" key="1">
    <citation type="submission" date="2023-08" db="EMBL/GenBank/DDBJ databases">
        <title>Chromosome-level Genome Assembly of mud carp (Cirrhinus molitorella).</title>
        <authorList>
            <person name="Liu H."/>
        </authorList>
    </citation>
    <scope>NUCLEOTIDE SEQUENCE</scope>
    <source>
        <strain evidence="12">Prfri</strain>
        <tissue evidence="12">Muscle</tissue>
    </source>
</reference>
<dbReference type="GO" id="GO:0016020">
    <property type="term" value="C:membrane"/>
    <property type="evidence" value="ECO:0007669"/>
    <property type="project" value="UniProtKB-SubCell"/>
</dbReference>
<keyword evidence="13" id="KW-1185">Reference proteome</keyword>
<dbReference type="InterPro" id="IPR035595">
    <property type="entry name" value="UDP_glycos_trans_CS"/>
</dbReference>
<evidence type="ECO:0000256" key="3">
    <source>
        <dbReference type="ARBA" id="ARBA00012544"/>
    </source>
</evidence>
<keyword evidence="6 9" id="KW-0812">Transmembrane</keyword>
<comment type="similarity">
    <text evidence="2">Belongs to the UDP-glycosyltransferase family.</text>
</comment>
<dbReference type="CDD" id="cd03784">
    <property type="entry name" value="GT1_Gtf-like"/>
    <property type="match status" value="5"/>
</dbReference>
<dbReference type="FunFam" id="3.40.50.2000:FF:000001">
    <property type="entry name" value="UDP-glucuronosyltransferase"/>
    <property type="match status" value="4"/>
</dbReference>
<keyword evidence="7 9" id="KW-1133">Transmembrane helix</keyword>
<comment type="subcellular location">
    <subcellularLocation>
        <location evidence="1">Membrane</location>
    </subcellularLocation>
</comment>
<dbReference type="EC" id="2.4.1.17" evidence="3"/>
<proteinExistence type="inferred from homology"/>
<keyword evidence="8 9" id="KW-0472">Membrane</keyword>
<dbReference type="InterPro" id="IPR007235">
    <property type="entry name" value="Glyco_trans_28_C"/>
</dbReference>
<dbReference type="Gene3D" id="3.40.50.2000">
    <property type="entry name" value="Glycogen Phosphorylase B"/>
    <property type="match status" value="11"/>
</dbReference>
<feature type="signal peptide" evidence="10">
    <location>
        <begin position="1"/>
        <end position="19"/>
    </location>
</feature>
<dbReference type="FunFam" id="3.40.50.2000:FF:000322">
    <property type="entry name" value="UDP glucuronosyltransferase family 2 member B4"/>
    <property type="match status" value="1"/>
</dbReference>
<dbReference type="Pfam" id="PF04101">
    <property type="entry name" value="Glyco_tran_28_C"/>
    <property type="match status" value="1"/>
</dbReference>
<evidence type="ECO:0000256" key="7">
    <source>
        <dbReference type="ARBA" id="ARBA00022989"/>
    </source>
</evidence>
<evidence type="ECO:0000256" key="2">
    <source>
        <dbReference type="ARBA" id="ARBA00009995"/>
    </source>
</evidence>
<gene>
    <name evidence="12" type="ORF">Q8A67_003085</name>
</gene>
<evidence type="ECO:0000313" key="12">
    <source>
        <dbReference type="EMBL" id="KAK2910952.1"/>
    </source>
</evidence>
<name>A0AA88TXJ0_9TELE</name>
<comment type="caution">
    <text evidence="12">The sequence shown here is derived from an EMBL/GenBank/DDBJ whole genome shotgun (WGS) entry which is preliminary data.</text>
</comment>
<evidence type="ECO:0000256" key="5">
    <source>
        <dbReference type="ARBA" id="ARBA00022679"/>
    </source>
</evidence>
<feature type="domain" description="Glycosyl transferase family 28 C-terminal" evidence="11">
    <location>
        <begin position="754"/>
        <end position="821"/>
    </location>
</feature>
<keyword evidence="10" id="KW-0732">Signal</keyword>
<dbReference type="InterPro" id="IPR050271">
    <property type="entry name" value="UDP-glycosyltransferase"/>
</dbReference>
<dbReference type="Proteomes" id="UP001187343">
    <property type="component" value="Unassembled WGS sequence"/>
</dbReference>
<dbReference type="PANTHER" id="PTHR48043:SF140">
    <property type="entry name" value="UDP-GLUCURONOSYLTRANSFERASE 2A1"/>
    <property type="match status" value="1"/>
</dbReference>
<dbReference type="PANTHER" id="PTHR48043">
    <property type="entry name" value="EG:EG0003.4 PROTEIN-RELATED"/>
    <property type="match status" value="1"/>
</dbReference>
<evidence type="ECO:0000256" key="10">
    <source>
        <dbReference type="SAM" id="SignalP"/>
    </source>
</evidence>
<dbReference type="PROSITE" id="PS00375">
    <property type="entry name" value="UDPGT"/>
    <property type="match status" value="5"/>
</dbReference>
<dbReference type="InterPro" id="IPR002213">
    <property type="entry name" value="UDP_glucos_trans"/>
</dbReference>
<sequence>MRLVVCFLSLLTVFGPAECGNVLVWFTEGSHWINLKIVLERLIDRGHSVTVLVPGASLFMQAKESDRFSYQPFNVSISAQDVEDSFEDFLHFSMYEMDHLNLLQIHIKFYQLFSKDLEMSLKYCDGTLKSAELMDKLQNGKFDVMLADPMYPCSEALAEKLNIPFVYTLRFSIAYTFERMCGQMPAPPSFVPGVMSKLTDKMSFTERIINMLFYLSQDALAVSLWKKIDDYYTEYFGRPTSYCELMGKADIWLIRTYWDFEFPRPFLPNFKYIGGLHCTPAKPLPKDIEEFVQSSGDDGIVVLSLGSMIDKLTKDRSNTIASALAQIPQKVLWRYGGEKPDTLGENTRIYKWIPQNDLLGHLKTRAFITHGGTNGIYEAIYHGVPMVGIPLFADQPDNLVHMRAKGAAVVMDFNRMQTQDLVDGLKAVINDPSYKENAMLLLPDGALFMKAKESDRFSFQHFSVSTSAQDMQDFLDKFLYFSVYEMDQLNLLQIQMKFSEVASKHQDISLSYCDGILKSPELMDKLRNGKFEVVLSDPMYPCSDIVAEELNVPLVYSFRFSIAHTVERLCGQIPAPPSFVPGAMSKLTDKMSFTERIINMLFYLSADPFSIITWKRFDNYYTEYFGRPTSYCEMMGKADIWLIRTYWDFEFPRPFLPNFKYVGGLHCTPAKPLPKDMEEFVQSSGDDGIVVFTLGSMIDKMPKETSNMIASALGQIPQKVLWRYGGEKPDTLGENTRIYKWIPQNDLLGHPKTRAFITHGGTNGIYEAIYHGVPMVGIPLFGDQTDNLVHMKAKGAAVVIENIKTTQPQDLVDGLNAVINDPSPGECGNILVWPTRGSHWINLKIILEKLIDRGHNVTVLVPNPSPFMDTKESDRFSYQHFSVSMAAQDMHDFLKELVHFSAYESDKLNLLQYQIKFYELAFKHQDMAFLYCDGILKSPELMDKLRNGKFSIVLSDPHFPCSDIVAEELSIPLVYTFHFTNTYIVERKCGQMPSPPSFVPAAMTKLTDKMSFRERIKNMLFYLTQDIFSIVMWNRMDNYYTEYFGRSTSYCELMGKADIWLIRTYWDFEFPRPFLPNFKYVGGLHCTPAKPLPKDMEEFVQSSGDAGIVVFSLGSMIDKLPKETSNMIASAVAQIPQKVLWQYAGEKPDTLGENTRIYKWIPQNDLLGHPQTRAFITHGGINGIYEAIYHGVPMVGIPLCADQPDNLVHMKARGAAFVIDNIKIMQPQDLVDGLNVVINDPSYKENAMQCGNVLVWYAEGSHWINLKIVLETLIDRGHDVTVLVPDGALFVKAEESDRFSFQHFNVSTSGQGMQDVIEEFLYFSVYEMDQLNLLQIQMKFFELGSKHQDLALSYCDGILKSPELMNKLRNGKFDVVLTDPMYLCSDIVTEELNIPLVYTFRFSIAHAMERMCGQIPAPPSFVPGAMSKLTDKMSFTERLLNMLFYLSQDFVVVIAWKKFDNYYTEYFGRPTSYCELMGKADIWLIRTYWDFEFPRPFLPNFKYVGGLHCRPAKPLPKDMEEFVQSSGDYGIVVFTLGSMIDKLPKETSNMLASALAQIPQKVLWRYAGEKPDTLGENTRIYKWIPQNDLLGHPKTRAFITHGGTNSIYEAIYHGIPMVGIPLFGDQPDNLVHMKVRGAAVVIDNIKTTQPQDLVDGLNAVINDPSYKENALQCGNVLVWFTEGSHWINLKIVLETLIDRGQDVTVLVPDGSLYMKAKESDRFTYQPFNASVDEQEMRDFIEEFVHFSVYETDQLNLLQIQIKFYEFASKLQDMSIAYCDGILKSPWLMDKLRNGKFDVVLSDPMYPCSDIVAEELNVPLVFTFRFSIAHAVERLCGQIPAPPSFVPGAMSKLTDKMSFRERIKNMLFYLSQDAFSIFAWRKFDNYYTEYLECGNVLVWYTEGSHWINLRIVLKALLDRGHNVTVSIPDTSIYMKAKESDRFTYQPFNVSMDEQDMRNFIDEFVYFSVYETDQLSLEILKKLQKFVSIIQDMNLLHCDGILKSPEVMDKLRNGKFDIVLSDPLYPCSDIVAEVLNVPLVYTFRAVERMCGQIPAPPSFVPATMSKLTDKMNFKERIINMLLYLSQNVFSIFGFKRFDNYYTEYLGRPTSYCEMMLKADIWLIRTYWDFEFPEPFLPNFKYVGGLHCTPAKPLPEDMEEFVQSSGDDGIVVFSLGTLVKKMPKEMSNMIASALAKIPQKVLWRYDGEKPDTLGENTRIYKWIPQNDLLGHPKTRAFITHGGTNSIYEAIYHGVPMVGIPLFGDQPDNLAHMTAKGAAVVMDNIKNTQPQDLVDGLSAVINDPSYKENAMHLSRIHHDRPIKPLDESVFWIEFVMRNKGAKHLHVEAHNLTWYQYHCLDVFAFLITILTVVLYVFFKMFKFFIMRCCFRSKRKSKKE</sequence>
<accession>A0AA88TXJ0</accession>
<protein>
    <recommendedName>
        <fullName evidence="3">glucuronosyltransferase</fullName>
        <ecNumber evidence="3">2.4.1.17</ecNumber>
    </recommendedName>
</protein>
<feature type="transmembrane region" description="Helical" evidence="9">
    <location>
        <begin position="2357"/>
        <end position="2380"/>
    </location>
</feature>
<organism evidence="12 13">
    <name type="scientific">Cirrhinus molitorella</name>
    <name type="common">mud carp</name>
    <dbReference type="NCBI Taxonomy" id="172907"/>
    <lineage>
        <taxon>Eukaryota</taxon>
        <taxon>Metazoa</taxon>
        <taxon>Chordata</taxon>
        <taxon>Craniata</taxon>
        <taxon>Vertebrata</taxon>
        <taxon>Euteleostomi</taxon>
        <taxon>Actinopterygii</taxon>
        <taxon>Neopterygii</taxon>
        <taxon>Teleostei</taxon>
        <taxon>Ostariophysi</taxon>
        <taxon>Cypriniformes</taxon>
        <taxon>Cyprinidae</taxon>
        <taxon>Labeoninae</taxon>
        <taxon>Labeonini</taxon>
        <taxon>Cirrhinus</taxon>
    </lineage>
</organism>
<evidence type="ECO:0000256" key="1">
    <source>
        <dbReference type="ARBA" id="ARBA00004370"/>
    </source>
</evidence>
<evidence type="ECO:0000259" key="11">
    <source>
        <dbReference type="Pfam" id="PF04101"/>
    </source>
</evidence>
<evidence type="ECO:0000256" key="6">
    <source>
        <dbReference type="ARBA" id="ARBA00022692"/>
    </source>
</evidence>
<dbReference type="FunFam" id="3.40.50.2000:FF:000081">
    <property type="entry name" value="UDP-glucuronosyltransferase 2A2"/>
    <property type="match status" value="6"/>
</dbReference>
<evidence type="ECO:0000256" key="9">
    <source>
        <dbReference type="SAM" id="Phobius"/>
    </source>
</evidence>
<evidence type="ECO:0000256" key="4">
    <source>
        <dbReference type="ARBA" id="ARBA00022676"/>
    </source>
</evidence>
<feature type="chain" id="PRO_5041737153" description="glucuronosyltransferase" evidence="10">
    <location>
        <begin position="20"/>
        <end position="2394"/>
    </location>
</feature>
<dbReference type="SUPFAM" id="SSF53756">
    <property type="entry name" value="UDP-Glycosyltransferase/glycogen phosphorylase"/>
    <property type="match status" value="6"/>
</dbReference>
<evidence type="ECO:0000313" key="13">
    <source>
        <dbReference type="Proteomes" id="UP001187343"/>
    </source>
</evidence>